<dbReference type="PANTHER" id="PTHR10953">
    <property type="entry name" value="UBIQUITIN-ACTIVATING ENZYME E1"/>
    <property type="match status" value="1"/>
</dbReference>
<dbReference type="InterPro" id="IPR040079">
    <property type="entry name" value="Glutathione_S-Trfase"/>
</dbReference>
<evidence type="ECO:0000256" key="9">
    <source>
        <dbReference type="PROSITE-ProRule" id="PRU00277"/>
    </source>
</evidence>
<dbReference type="InterPro" id="IPR038252">
    <property type="entry name" value="UBA_E1_C_sf"/>
</dbReference>
<dbReference type="Pfam" id="PF13409">
    <property type="entry name" value="GST_N_2"/>
    <property type="match status" value="1"/>
</dbReference>
<dbReference type="InterPro" id="IPR035985">
    <property type="entry name" value="Ubiquitin-activating_enz"/>
</dbReference>
<feature type="active site" description="Glycyl thioester intermediate" evidence="10">
    <location>
        <position position="755"/>
    </location>
</feature>
<dbReference type="InterPro" id="IPR033127">
    <property type="entry name" value="UBQ-activ_enz_E1_Cys_AS"/>
</dbReference>
<dbReference type="PRINTS" id="PR01849">
    <property type="entry name" value="UBIQUITINACT"/>
</dbReference>
<dbReference type="InterPro" id="IPR042302">
    <property type="entry name" value="E1_FCCH_sf"/>
</dbReference>
<dbReference type="SUPFAM" id="SSF69572">
    <property type="entry name" value="Activating enzymes of the ubiquitin-like proteins"/>
    <property type="match status" value="2"/>
</dbReference>
<keyword evidence="15" id="KW-1185">Reference proteome</keyword>
<dbReference type="InterPro" id="IPR032420">
    <property type="entry name" value="E1_4HB"/>
</dbReference>
<dbReference type="GO" id="GO:0006511">
    <property type="term" value="P:ubiquitin-dependent protein catabolic process"/>
    <property type="evidence" value="ECO:0007669"/>
    <property type="project" value="TreeGrafter"/>
</dbReference>
<dbReference type="FunFam" id="3.10.290.60:FF:000002">
    <property type="entry name" value="Ubiquitin-like modifier-activating enzyme 1"/>
    <property type="match status" value="1"/>
</dbReference>
<accession>A0A3N2PW80</accession>
<dbReference type="SUPFAM" id="SSF52833">
    <property type="entry name" value="Thioredoxin-like"/>
    <property type="match status" value="1"/>
</dbReference>
<dbReference type="CDD" id="cd03190">
    <property type="entry name" value="GST_C_Omega_like"/>
    <property type="match status" value="1"/>
</dbReference>
<evidence type="ECO:0000313" key="15">
    <source>
        <dbReference type="Proteomes" id="UP000272025"/>
    </source>
</evidence>
<dbReference type="OrthoDB" id="10252231at2759"/>
<dbReference type="NCBIfam" id="TIGR01408">
    <property type="entry name" value="Ube1"/>
    <property type="match status" value="1"/>
</dbReference>
<dbReference type="Gene3D" id="1.10.10.2660">
    <property type="entry name" value="Ubiquitin-activating enzyme E1, SCCH domain"/>
    <property type="match status" value="1"/>
</dbReference>
<dbReference type="SFLD" id="SFLDS00019">
    <property type="entry name" value="Glutathione_Transferase_(cytos"/>
    <property type="match status" value="1"/>
</dbReference>
<gene>
    <name evidence="14" type="ORF">SODALDRAFT_311717</name>
</gene>
<dbReference type="GO" id="GO:0006974">
    <property type="term" value="P:DNA damage response"/>
    <property type="evidence" value="ECO:0007669"/>
    <property type="project" value="TreeGrafter"/>
</dbReference>
<comment type="similarity">
    <text evidence="3 11">Belongs to the ubiquitin-activating E1 family.</text>
</comment>
<dbReference type="InterPro" id="IPR018965">
    <property type="entry name" value="Ub-activating_enz_E1_C"/>
</dbReference>
<dbReference type="PROSITE" id="PS00865">
    <property type="entry name" value="UBIQUITIN_ACTIVAT_2"/>
    <property type="match status" value="1"/>
</dbReference>
<dbReference type="Gene3D" id="3.10.50.40">
    <property type="match status" value="1"/>
</dbReference>
<dbReference type="InterPro" id="IPR019572">
    <property type="entry name" value="UBA_E1_SCCH"/>
</dbReference>
<feature type="domain" description="PPIase FKBP-type" evidence="12">
    <location>
        <begin position="19"/>
        <end position="113"/>
    </location>
</feature>
<keyword evidence="8 11" id="KW-0067">ATP-binding</keyword>
<evidence type="ECO:0000256" key="7">
    <source>
        <dbReference type="ARBA" id="ARBA00022786"/>
    </source>
</evidence>
<dbReference type="InterPro" id="IPR001179">
    <property type="entry name" value="PPIase_FKBP_dom"/>
</dbReference>
<comment type="catalytic activity">
    <reaction evidence="9">
        <text>[protein]-peptidylproline (omega=180) = [protein]-peptidylproline (omega=0)</text>
        <dbReference type="Rhea" id="RHEA:16237"/>
        <dbReference type="Rhea" id="RHEA-COMP:10747"/>
        <dbReference type="Rhea" id="RHEA-COMP:10748"/>
        <dbReference type="ChEBI" id="CHEBI:83833"/>
        <dbReference type="ChEBI" id="CHEBI:83834"/>
        <dbReference type="EC" id="5.2.1.8"/>
    </reaction>
</comment>
<sequence length="1528" mass="170440">MGVNVITLQPGTGPTPVAGQIVTIEYTGYLKDPSKPDQKGPQFDSSVGRGDFIVPIGVGKVIKGWDEGVTQMKVGEKATLDISSDYGYGARGFAGHIPPNADLLFDVHLKDVKASYSTTGNQNFQFTIAKLGKRKLSNGESSTHKKAMPGQKLPEVDLVTRMQVDDSVAGTTEIDESLYSRQLYVLGHEAMKRMGTSNVLVIGLKGLGVEIAKNVALAGVKSLTLYDPGLVALPDLSSQFFLRPEDVGKPRDEVTAPRVAELNAYVPVRVHQSSSLEENLSQFDKYQVVVLTSLPLKVQKIIADYCHSKGIYVVAADTFGLFGSVFCDFGQQFSVIDATGEPALSGIIAGITEEGLVSALDETRHGLEDGDYVTFSEVEGMEGLNGCAPRKITVKGPYTFSIGDVSGLGQYKQGGLYLQVKMPKAASFKSMTDALADPEFVMSDYAKFDRPQQLHLGFQALHAFVESQGRFPEPMNDEDATVILRSAQSFAKDQGIEVEFDEKVIKELSYQARGDLNAMAALFGGIAAQEVLKAVSGKFQPIKQWMYFDSLESLPSSSARSAELCKPLGSRYDGQIVVFGREYQEKISNIKQFLVGAGAIGCEMLKNWAMIGLGTGPKGKLVVTDMDSIEKSNLNRQFLFRAKDVGKMKSDCATAAVQAMNPDLVGHIESRRDRVSQETEEIFNEEFWEGLDGVTNALDNVEARTYVDLRCVFFQKPLLESGTLGTKGNTQVILPHLTESYSSSQDPPEKGFPLCTIRSFPNKIDHTIAWAKEYMFENLFIESPSTVNLYLTQPRFVESTLKQGGNAKNILETLRDSLTTDRPRTFGDCIAWARLLFEREFNNKIQQLLYNFPKGAKTSSGTPFWSGPKRAPDPLKFDASNPTHFAFVVAAANLHAFNYNIKSPGTDKEIYLRELENVIVPDFAPSEGVRIQANDTDPDPNAEGGSDEEELQKIINSLPSPNELAGFQLTPVEFEKDDDTNHHIDFITACSNLRAANYKIEAADRHQTKFIAGKIIPAIATTTALVTGLVMLELYKVVDGKTDLEQYKNGFINLALPFFGFSEPIASPKVEYKGPEGKVKLDKIWDRFEVEDMTLRELLDHFEKKGLTISMLSSGASLLYASFFPPAKLKERYLLKLSKLVETVSKKPIPAHQKEVIFEMVAEDMDEQDVEVPYIKSTTNNNTTKKDGILNWVKPGDTSGEFKRQQSSFRDWISRESGARFPPEKGRYHLYVSYACPWACRTLITRKLKGLDDVISYSVVHWHLGEKGWRFTTPDDLAEDVPGDNVIPDPVEGHESFTHLRHIYFESNPGYEGRFTVPVLYDKQTKTIVSNESSEILRMLGTEFDDLTEPRFREWHPYPDNLRSPIDETNGWVYDLINNGVYKSGFATTQAAYDRNVVALFDALDRAEAHFASKKPEDGPYWFGDVMTEVDIRLFVTLIRFDPVYVQHFKCNIRDIRSGYPRLHAWMRNLYWNHPAFKETTQFEHIKWHYTRSHAQINPFAITPRGPVPDVLPLDQEVRAVEAAVSKA</sequence>
<dbReference type="InterPro" id="IPR045886">
    <property type="entry name" value="ThiF/MoeB/HesA"/>
</dbReference>
<keyword evidence="6 11" id="KW-0547">Nucleotide-binding</keyword>
<dbReference type="SMART" id="SM00985">
    <property type="entry name" value="UBA_e1_C"/>
    <property type="match status" value="1"/>
</dbReference>
<dbReference type="InterPro" id="IPR047047">
    <property type="entry name" value="GST_Omega-like_C"/>
</dbReference>
<proteinExistence type="inferred from homology"/>
<dbReference type="EMBL" id="ML119055">
    <property type="protein sequence ID" value="ROT38742.1"/>
    <property type="molecule type" value="Genomic_DNA"/>
</dbReference>
<comment type="pathway">
    <text evidence="2">Protein modification; protein ubiquitination.</text>
</comment>
<dbReference type="InterPro" id="IPR036249">
    <property type="entry name" value="Thioredoxin-like_sf"/>
</dbReference>
<dbReference type="Pfam" id="PF09358">
    <property type="entry name" value="E1_UFD"/>
    <property type="match status" value="1"/>
</dbReference>
<dbReference type="InterPro" id="IPR004045">
    <property type="entry name" value="Glutathione_S-Trfase_N"/>
</dbReference>
<evidence type="ECO:0000256" key="2">
    <source>
        <dbReference type="ARBA" id="ARBA00004906"/>
    </source>
</evidence>
<dbReference type="GO" id="GO:0003755">
    <property type="term" value="F:peptidyl-prolyl cis-trans isomerase activity"/>
    <property type="evidence" value="ECO:0007669"/>
    <property type="project" value="UniProtKB-KW"/>
</dbReference>
<dbReference type="InterPro" id="IPR042063">
    <property type="entry name" value="Ubi_acti_E1_SCCH"/>
</dbReference>
<dbReference type="PANTHER" id="PTHR10953:SF4">
    <property type="entry name" value="UBIQUITIN-ACTIVATING ENZYME E1 C-TERMINAL DOMAIN-CONTAINING PROTEIN"/>
    <property type="match status" value="1"/>
</dbReference>
<dbReference type="GO" id="GO:0004364">
    <property type="term" value="F:glutathione transferase activity"/>
    <property type="evidence" value="ECO:0007669"/>
    <property type="project" value="InterPro"/>
</dbReference>
<keyword evidence="5 11" id="KW-0436">Ligase</keyword>
<evidence type="ECO:0000256" key="10">
    <source>
        <dbReference type="PROSITE-ProRule" id="PRU10132"/>
    </source>
</evidence>
<dbReference type="Pfam" id="PF13410">
    <property type="entry name" value="GST_C_2"/>
    <property type="match status" value="1"/>
</dbReference>
<organism evidence="14 15">
    <name type="scientific">Sodiomyces alkalinus (strain CBS 110278 / VKM F-3762 / F11)</name>
    <name type="common">Alkaliphilic filamentous fungus</name>
    <dbReference type="NCBI Taxonomy" id="1314773"/>
    <lineage>
        <taxon>Eukaryota</taxon>
        <taxon>Fungi</taxon>
        <taxon>Dikarya</taxon>
        <taxon>Ascomycota</taxon>
        <taxon>Pezizomycotina</taxon>
        <taxon>Sordariomycetes</taxon>
        <taxon>Hypocreomycetidae</taxon>
        <taxon>Glomerellales</taxon>
        <taxon>Plectosphaerellaceae</taxon>
        <taxon>Sodiomyces</taxon>
    </lineage>
</organism>
<dbReference type="FunFam" id="2.40.30.180:FF:000001">
    <property type="entry name" value="ubiquitin-like modifier-activating enzyme 1"/>
    <property type="match status" value="1"/>
</dbReference>
<evidence type="ECO:0000313" key="14">
    <source>
        <dbReference type="EMBL" id="ROT38742.1"/>
    </source>
</evidence>
<dbReference type="InterPro" id="IPR016639">
    <property type="entry name" value="GST_Omega/GSH"/>
</dbReference>
<dbReference type="Pfam" id="PF10585">
    <property type="entry name" value="UBA_E1_SCCH"/>
    <property type="match status" value="1"/>
</dbReference>
<dbReference type="GO" id="GO:0005524">
    <property type="term" value="F:ATP binding"/>
    <property type="evidence" value="ECO:0007669"/>
    <property type="project" value="UniProtKB-KW"/>
</dbReference>
<evidence type="ECO:0000256" key="5">
    <source>
        <dbReference type="ARBA" id="ARBA00022598"/>
    </source>
</evidence>
<dbReference type="Proteomes" id="UP000272025">
    <property type="component" value="Unassembled WGS sequence"/>
</dbReference>
<evidence type="ECO:0000256" key="1">
    <source>
        <dbReference type="ARBA" id="ARBA00000488"/>
    </source>
</evidence>
<dbReference type="Gene3D" id="3.10.290.60">
    <property type="entry name" value="Ubiquitin-activating enzyme E1, UFD domain"/>
    <property type="match status" value="1"/>
</dbReference>
<dbReference type="RefSeq" id="XP_028466548.1">
    <property type="nucleotide sequence ID" value="XM_028609178.1"/>
</dbReference>
<dbReference type="Gene3D" id="1.20.1050.10">
    <property type="match status" value="1"/>
</dbReference>
<dbReference type="CDD" id="cd01491">
    <property type="entry name" value="Ube1_repeat1"/>
    <property type="match status" value="1"/>
</dbReference>
<dbReference type="SFLD" id="SFLDG01148">
    <property type="entry name" value="Xi_(cytGST)"/>
    <property type="match status" value="1"/>
</dbReference>
<dbReference type="InterPro" id="IPR032418">
    <property type="entry name" value="E1_FCCH"/>
</dbReference>
<dbReference type="InterPro" id="IPR042449">
    <property type="entry name" value="Ub-E1_IAD_1"/>
</dbReference>
<evidence type="ECO:0000259" key="12">
    <source>
        <dbReference type="PROSITE" id="PS50059"/>
    </source>
</evidence>
<evidence type="ECO:0000256" key="8">
    <source>
        <dbReference type="ARBA" id="ARBA00022840"/>
    </source>
</evidence>
<dbReference type="EC" id="5.2.1.8" evidence="9"/>
<comment type="similarity">
    <text evidence="4">Belongs to the GST superfamily.</text>
</comment>
<dbReference type="InterPro" id="IPR036282">
    <property type="entry name" value="Glutathione-S-Trfase_C_sf"/>
</dbReference>
<dbReference type="InterPro" id="IPR046357">
    <property type="entry name" value="PPIase_dom_sf"/>
</dbReference>
<dbReference type="FunFam" id="3.50.50.80:FF:000001">
    <property type="entry name" value="ubiquitin-like modifier-activating enzyme 1"/>
    <property type="match status" value="1"/>
</dbReference>
<dbReference type="Gene3D" id="2.40.30.180">
    <property type="entry name" value="Ubiquitin-activating enzyme E1, FCCH domain"/>
    <property type="match status" value="1"/>
</dbReference>
<dbReference type="PROSITE" id="PS50405">
    <property type="entry name" value="GST_CTER"/>
    <property type="match status" value="1"/>
</dbReference>
<feature type="domain" description="GST C-terminal" evidence="13">
    <location>
        <begin position="1359"/>
        <end position="1500"/>
    </location>
</feature>
<dbReference type="InterPro" id="IPR000594">
    <property type="entry name" value="ThiF_NAD_FAD-bd"/>
</dbReference>
<dbReference type="GO" id="GO:0004839">
    <property type="term" value="F:ubiquitin activating enzyme activity"/>
    <property type="evidence" value="ECO:0007669"/>
    <property type="project" value="UniProtKB-EC"/>
</dbReference>
<dbReference type="FunFam" id="3.40.30.10:FF:000162">
    <property type="entry name" value="Glutathione S-transferase Gst3"/>
    <property type="match status" value="1"/>
</dbReference>
<dbReference type="UniPathway" id="UPA00143"/>
<dbReference type="Gene3D" id="3.40.30.10">
    <property type="entry name" value="Glutaredoxin"/>
    <property type="match status" value="1"/>
</dbReference>
<keyword evidence="7 11" id="KW-0833">Ubl conjugation pathway</keyword>
<dbReference type="CDD" id="cd01490">
    <property type="entry name" value="Ube1_repeat2"/>
    <property type="match status" value="1"/>
</dbReference>
<dbReference type="PROSITE" id="PS50059">
    <property type="entry name" value="FKBP_PPIASE"/>
    <property type="match status" value="1"/>
</dbReference>
<comment type="catalytic activity">
    <reaction evidence="1">
        <text>ATP + ubiquitin + [E1 ubiquitin-activating enzyme]-L-cysteine = AMP + diphosphate + S-ubiquitinyl-[E1 ubiquitin-activating enzyme]-L-cysteine.</text>
        <dbReference type="EC" id="6.2.1.45"/>
    </reaction>
</comment>
<dbReference type="GeneID" id="39577656"/>
<dbReference type="FunFam" id="1.10.10.2660:FF:000001">
    <property type="entry name" value="Ubiquitin-activating enzyme E1 1"/>
    <property type="match status" value="1"/>
</dbReference>
<dbReference type="SUPFAM" id="SSF54534">
    <property type="entry name" value="FKBP-like"/>
    <property type="match status" value="1"/>
</dbReference>
<evidence type="ECO:0000256" key="4">
    <source>
        <dbReference type="ARBA" id="ARBA00007409"/>
    </source>
</evidence>
<evidence type="ECO:0000259" key="13">
    <source>
        <dbReference type="PROSITE" id="PS50405"/>
    </source>
</evidence>
<evidence type="ECO:0000256" key="3">
    <source>
        <dbReference type="ARBA" id="ARBA00005673"/>
    </source>
</evidence>
<evidence type="ECO:0000256" key="11">
    <source>
        <dbReference type="RuleBase" id="RU000519"/>
    </source>
</evidence>
<dbReference type="GO" id="GO:0005634">
    <property type="term" value="C:nucleus"/>
    <property type="evidence" value="ECO:0007669"/>
    <property type="project" value="TreeGrafter"/>
</dbReference>
<dbReference type="Pfam" id="PF00254">
    <property type="entry name" value="FKBP_C"/>
    <property type="match status" value="1"/>
</dbReference>
<dbReference type="Gene3D" id="3.50.50.80">
    <property type="entry name" value="Ubiquitin-activating enzyme E1, inactive adenylation domain, subdomain 1"/>
    <property type="match status" value="1"/>
</dbReference>
<dbReference type="Gene3D" id="3.40.50.12550">
    <property type="entry name" value="Ubiquitin-activating enzyme E1, inactive adenylation domain, subdomain 2"/>
    <property type="match status" value="1"/>
</dbReference>
<keyword evidence="9" id="KW-0697">Rotamase</keyword>
<dbReference type="FunFam" id="3.40.50.720:FF:000015">
    <property type="entry name" value="Ubiquitin-activating enzyme E1 1"/>
    <property type="match status" value="1"/>
</dbReference>
<reference evidence="14 15" key="1">
    <citation type="journal article" date="2018" name="Mol. Ecol.">
        <title>The obligate alkalophilic soda-lake fungus Sodiomyces alkalinus has shifted to a protein diet.</title>
        <authorList>
            <person name="Grum-Grzhimaylo A.A."/>
            <person name="Falkoski D.L."/>
            <person name="van den Heuvel J."/>
            <person name="Valero-Jimenez C.A."/>
            <person name="Min B."/>
            <person name="Choi I.G."/>
            <person name="Lipzen A."/>
            <person name="Daum C.G."/>
            <person name="Aanen D.K."/>
            <person name="Tsang A."/>
            <person name="Henrissat B."/>
            <person name="Bilanenko E.N."/>
            <person name="de Vries R.P."/>
            <person name="van Kan J.A.L."/>
            <person name="Grigoriev I.V."/>
            <person name="Debets A.J.M."/>
        </authorList>
    </citation>
    <scope>NUCLEOTIDE SEQUENCE [LARGE SCALE GENOMIC DNA]</scope>
    <source>
        <strain evidence="14 15">F11</strain>
    </source>
</reference>
<dbReference type="InterPro" id="IPR018075">
    <property type="entry name" value="UBQ-activ_enz_E1"/>
</dbReference>
<dbReference type="Pfam" id="PF16190">
    <property type="entry name" value="E1_FCCH"/>
    <property type="match status" value="1"/>
</dbReference>
<dbReference type="SUPFAM" id="SSF47616">
    <property type="entry name" value="GST C-terminal domain-like"/>
    <property type="match status" value="1"/>
</dbReference>
<dbReference type="InterPro" id="IPR000011">
    <property type="entry name" value="UBQ/SUMO-activ_enz_E1-like"/>
</dbReference>
<dbReference type="FunFam" id="3.40.50.12550:FF:000001">
    <property type="entry name" value="Ubiquitin-activating enzyme E1 1"/>
    <property type="match status" value="1"/>
</dbReference>
<dbReference type="Pfam" id="PF00899">
    <property type="entry name" value="ThiF"/>
    <property type="match status" value="1"/>
</dbReference>
<protein>
    <recommendedName>
        <fullName evidence="9">peptidylprolyl isomerase</fullName>
        <ecNumber evidence="9">5.2.1.8</ecNumber>
    </recommendedName>
</protein>
<evidence type="ECO:0000256" key="6">
    <source>
        <dbReference type="ARBA" id="ARBA00022741"/>
    </source>
</evidence>
<dbReference type="InterPro" id="IPR010987">
    <property type="entry name" value="Glutathione-S-Trfase_C-like"/>
</dbReference>
<dbReference type="STRING" id="1314773.A0A3N2PW80"/>
<keyword evidence="9" id="KW-0413">Isomerase</keyword>
<dbReference type="GO" id="GO:0005737">
    <property type="term" value="C:cytoplasm"/>
    <property type="evidence" value="ECO:0007669"/>
    <property type="project" value="TreeGrafter"/>
</dbReference>
<dbReference type="Gene3D" id="3.40.50.720">
    <property type="entry name" value="NAD(P)-binding Rossmann-like Domain"/>
    <property type="match status" value="1"/>
</dbReference>
<name>A0A3N2PW80_SODAK</name>
<dbReference type="Pfam" id="PF16191">
    <property type="entry name" value="E1_4HB"/>
    <property type="match status" value="1"/>
</dbReference>
<dbReference type="SFLD" id="SFLDG01206">
    <property type="entry name" value="Xi.1"/>
    <property type="match status" value="1"/>
</dbReference>